<protein>
    <submittedName>
        <fullName evidence="3">Unannotated protein</fullName>
    </submittedName>
</protein>
<dbReference type="SUPFAM" id="SSF55797">
    <property type="entry name" value="PR-1-like"/>
    <property type="match status" value="1"/>
</dbReference>
<dbReference type="Gene3D" id="3.40.33.10">
    <property type="entry name" value="CAP"/>
    <property type="match status" value="1"/>
</dbReference>
<organism evidence="3">
    <name type="scientific">freshwater metagenome</name>
    <dbReference type="NCBI Taxonomy" id="449393"/>
    <lineage>
        <taxon>unclassified sequences</taxon>
        <taxon>metagenomes</taxon>
        <taxon>ecological metagenomes</taxon>
    </lineage>
</organism>
<proteinExistence type="predicted"/>
<dbReference type="EMBL" id="CAFBMT010000002">
    <property type="protein sequence ID" value="CAB4915197.1"/>
    <property type="molecule type" value="Genomic_DNA"/>
</dbReference>
<dbReference type="InterPro" id="IPR014044">
    <property type="entry name" value="CAP_dom"/>
</dbReference>
<dbReference type="EMBL" id="CAESGF010000001">
    <property type="protein sequence ID" value="CAB4362319.1"/>
    <property type="molecule type" value="Genomic_DNA"/>
</dbReference>
<evidence type="ECO:0000313" key="4">
    <source>
        <dbReference type="EMBL" id="CAB4915197.1"/>
    </source>
</evidence>
<evidence type="ECO:0000313" key="3">
    <source>
        <dbReference type="EMBL" id="CAB4714691.1"/>
    </source>
</evidence>
<evidence type="ECO:0000313" key="2">
    <source>
        <dbReference type="EMBL" id="CAB4362319.1"/>
    </source>
</evidence>
<feature type="domain" description="SCP" evidence="1">
    <location>
        <begin position="43"/>
        <end position="142"/>
    </location>
</feature>
<dbReference type="EMBL" id="CAFBOL010000011">
    <property type="protein sequence ID" value="CAB4978867.1"/>
    <property type="molecule type" value="Genomic_DNA"/>
</dbReference>
<reference evidence="3" key="1">
    <citation type="submission" date="2020-05" db="EMBL/GenBank/DDBJ databases">
        <authorList>
            <person name="Chiriac C."/>
            <person name="Salcher M."/>
            <person name="Ghai R."/>
            <person name="Kavagutti S V."/>
        </authorList>
    </citation>
    <scope>NUCLEOTIDE SEQUENCE</scope>
</reference>
<dbReference type="Pfam" id="PF00188">
    <property type="entry name" value="CAP"/>
    <property type="match status" value="1"/>
</dbReference>
<dbReference type="InterPro" id="IPR035940">
    <property type="entry name" value="CAP_sf"/>
</dbReference>
<name>A0A6J6QSF5_9ZZZZ</name>
<gene>
    <name evidence="3" type="ORF">UFOPK2656_00900</name>
    <name evidence="4" type="ORF">UFOPK3651_00483</name>
    <name evidence="5" type="ORF">UFOPK3931_00675</name>
    <name evidence="2" type="ORF">UFOPK4189_00092</name>
</gene>
<dbReference type="EMBL" id="CAEZYF010000004">
    <property type="protein sequence ID" value="CAB4714691.1"/>
    <property type="molecule type" value="Genomic_DNA"/>
</dbReference>
<accession>A0A6J6QSF5</accession>
<evidence type="ECO:0000313" key="5">
    <source>
        <dbReference type="EMBL" id="CAB4978867.1"/>
    </source>
</evidence>
<evidence type="ECO:0000259" key="1">
    <source>
        <dbReference type="Pfam" id="PF00188"/>
    </source>
</evidence>
<dbReference type="AlphaFoldDB" id="A0A6J6QSF5"/>
<sequence length="673" mass="69679">MTRARRFLASTAAALSVLLCVPVAPVRAADPVPPFIPPSAGWLETVNYYRTMSGLAPVTENAALNPGAYNHSCYMLYNGISHDELPTKPGYTSNGDIAGNSGNVAVSSALGATARSHIELWMTGPFHAIGILRYNLNNVGFGKCDLASTPTSWHSGATLNVLSGLVSAPRPATPILFPGDGTTTNLSAFITESPNPLDFCGWTGSAGLPVIAMMPETVTAASATMTGPNGPVPVCSISKANTTGTAQAILDHDNAVSVIPRAALTPGTYTVTVTTQARTVTWSFTVDPTASTGIMPLPTVVPSGAPSSYTHIAPFRFADSRETLRISPVIGTSIKMIKLAGIAGLPSDITAISANFTFVKPNQAGYLTVYDCTDPRPVASTLNYTTGAIVANAGVFPVSPSGYICIYSMGSGQLVIDISGYFRTARGDSFTATTPTPVFDTISGLNSSGRLGAHETASISFANRYGVPDGATAVAIAIAGINPAADGFITTYPCTGSKPFVSSVNPVVGSVRSNFAIVPLSAIDEMCLYTLTAEDVKVTLLGYFTTSGTGSIVPTTPTRVIDTRDLYRPDMNAGTDGQYLPANTTVTVSLAGHRGIPGSVKALSLNLTVANTVANGTLKIWGCGAEPASESVNFPAGTIIASGLQVKVGTSGEICLRSSTQLHVIVDVTGWWN</sequence>